<sequence length="628" mass="63965">MDLTLAGMTIPKQPRDADVVEAADLPSVAEERQAGVLGAAYRALSVGIVSVVLLIAFEATAVGTAMPVAARELDGVSLYAFAFSGYFTTSLFGMVLSGQWSDRRGPLGPLTTGIASFGAGLLLSGTAGTMWVFILGRAVQGFGGGLVIVALYVVVGRAYPERLRPAIMAAFAASWVLPSIVGPLAAGTVTEQLGWRWVFVGIPVLVVFPLALALPQIRRRASGPAQHTAAGPATAPSADLPVPAERTALADRPVTPGPAGTTDRCVTSDPAGTTDRPVTPDPAGTADRPVTPDLAGTADRPVTPDPAGTADRPVTPDPAGRTDRPVTPDPAGTADRPVTSDPAPPTDRPAPPADPSAPPAPPAEPNAAFDRRRIRLALGISLGAGLLQYAAQDLRPLSLLPGVVGVALLVPAVLGLLPRGTYRAARGLPSVVLLRGVAAGSFIAAESFVPLMLVTQRGLSPTLAGFSLAAGGGTWALGSWVQSRSRMEPYRERLTTLGMLLVAAAVAAAPSVLIESVPVWTLAVAWAFGCFGMGLVISSTSVLLLKLSAPEEAGSNSAALQISDGLSNVVLLSAGGAAFAALGGGAVSHTATHTSGSHPAAFTAVFLPMAAVALVGAWVSTRLREHRP</sequence>
<proteinExistence type="predicted"/>
<organism evidence="8 9">
    <name type="scientific">Streptomyces tuirus</name>
    <dbReference type="NCBI Taxonomy" id="68278"/>
    <lineage>
        <taxon>Bacteria</taxon>
        <taxon>Bacillati</taxon>
        <taxon>Actinomycetota</taxon>
        <taxon>Actinomycetes</taxon>
        <taxon>Kitasatosporales</taxon>
        <taxon>Streptomycetaceae</taxon>
        <taxon>Streptomyces</taxon>
    </lineage>
</organism>
<evidence type="ECO:0000313" key="8">
    <source>
        <dbReference type="EMBL" id="BCL20785.1"/>
    </source>
</evidence>
<reference evidence="8 9" key="1">
    <citation type="journal article" date="2014" name="Int. J. Syst. Evol. Microbiol.">
        <title>Complete genome sequence of Corynebacterium casei LMG S-19264T (=DSM 44701T), isolated from a smear-ripened cheese.</title>
        <authorList>
            <consortium name="US DOE Joint Genome Institute (JGI-PGF)"/>
            <person name="Walter F."/>
            <person name="Albersmeier A."/>
            <person name="Kalinowski J."/>
            <person name="Ruckert C."/>
        </authorList>
    </citation>
    <scope>NUCLEOTIDE SEQUENCE [LARGE SCALE GENOMIC DNA]</scope>
    <source>
        <strain evidence="8 9">JCM 4255</strain>
    </source>
</reference>
<dbReference type="PANTHER" id="PTHR23501">
    <property type="entry name" value="MAJOR FACILITATOR SUPERFAMILY"/>
    <property type="match status" value="1"/>
</dbReference>
<feature type="transmembrane region" description="Helical" evidence="6">
    <location>
        <begin position="77"/>
        <end position="98"/>
    </location>
</feature>
<feature type="transmembrane region" description="Helical" evidence="6">
    <location>
        <begin position="39"/>
        <end position="57"/>
    </location>
</feature>
<protein>
    <recommendedName>
        <fullName evidence="7">Major facilitator superfamily (MFS) profile domain-containing protein</fullName>
    </recommendedName>
</protein>
<dbReference type="Gene3D" id="1.20.1250.20">
    <property type="entry name" value="MFS general substrate transporter like domains"/>
    <property type="match status" value="1"/>
</dbReference>
<dbReference type="FunFam" id="1.20.1250.20:FF:000777">
    <property type="entry name" value="MFS transporter"/>
    <property type="match status" value="1"/>
</dbReference>
<dbReference type="InterPro" id="IPR036259">
    <property type="entry name" value="MFS_trans_sf"/>
</dbReference>
<dbReference type="GO" id="GO:0005886">
    <property type="term" value="C:plasma membrane"/>
    <property type="evidence" value="ECO:0007669"/>
    <property type="project" value="UniProtKB-SubCell"/>
</dbReference>
<name>A0A7G1NI92_9ACTN</name>
<feature type="domain" description="Major facilitator superfamily (MFS) profile" evidence="7">
    <location>
        <begin position="44"/>
        <end position="628"/>
    </location>
</feature>
<feature type="transmembrane region" description="Helical" evidence="6">
    <location>
        <begin position="195"/>
        <end position="214"/>
    </location>
</feature>
<dbReference type="PANTHER" id="PTHR23501:SF154">
    <property type="entry name" value="MULTIDRUG-EFFLUX TRANSPORTER RV1634-RELATED"/>
    <property type="match status" value="1"/>
</dbReference>
<comment type="subcellular location">
    <subcellularLocation>
        <location evidence="1">Cell membrane</location>
        <topology evidence="1">Multi-pass membrane protein</topology>
    </subcellularLocation>
</comment>
<evidence type="ECO:0000256" key="6">
    <source>
        <dbReference type="SAM" id="Phobius"/>
    </source>
</evidence>
<evidence type="ECO:0000313" key="9">
    <source>
        <dbReference type="Proteomes" id="UP000516373"/>
    </source>
</evidence>
<feature type="transmembrane region" description="Helical" evidence="6">
    <location>
        <begin position="566"/>
        <end position="588"/>
    </location>
</feature>
<feature type="compositionally biased region" description="Pro residues" evidence="5">
    <location>
        <begin position="342"/>
        <end position="364"/>
    </location>
</feature>
<feature type="transmembrane region" description="Helical" evidence="6">
    <location>
        <begin position="463"/>
        <end position="482"/>
    </location>
</feature>
<evidence type="ECO:0000256" key="1">
    <source>
        <dbReference type="ARBA" id="ARBA00004651"/>
    </source>
</evidence>
<evidence type="ECO:0000256" key="3">
    <source>
        <dbReference type="ARBA" id="ARBA00022989"/>
    </source>
</evidence>
<feature type="region of interest" description="Disordered" evidence="5">
    <location>
        <begin position="250"/>
        <end position="366"/>
    </location>
</feature>
<evidence type="ECO:0000259" key="7">
    <source>
        <dbReference type="PROSITE" id="PS50850"/>
    </source>
</evidence>
<evidence type="ECO:0000256" key="5">
    <source>
        <dbReference type="SAM" id="MobiDB-lite"/>
    </source>
</evidence>
<dbReference type="SUPFAM" id="SSF103473">
    <property type="entry name" value="MFS general substrate transporter"/>
    <property type="match status" value="2"/>
</dbReference>
<feature type="transmembrane region" description="Helical" evidence="6">
    <location>
        <begin position="520"/>
        <end position="545"/>
    </location>
</feature>
<dbReference type="InterPro" id="IPR020846">
    <property type="entry name" value="MFS_dom"/>
</dbReference>
<dbReference type="Pfam" id="PF07690">
    <property type="entry name" value="MFS_1"/>
    <property type="match status" value="1"/>
</dbReference>
<feature type="transmembrane region" description="Helical" evidence="6">
    <location>
        <begin position="397"/>
        <end position="418"/>
    </location>
</feature>
<dbReference type="GO" id="GO:0022857">
    <property type="term" value="F:transmembrane transporter activity"/>
    <property type="evidence" value="ECO:0007669"/>
    <property type="project" value="InterPro"/>
</dbReference>
<dbReference type="PROSITE" id="PS50850">
    <property type="entry name" value="MFS"/>
    <property type="match status" value="1"/>
</dbReference>
<evidence type="ECO:0000256" key="4">
    <source>
        <dbReference type="ARBA" id="ARBA00023136"/>
    </source>
</evidence>
<dbReference type="AlphaFoldDB" id="A0A7G1NI92"/>
<gene>
    <name evidence="8" type="ORF">GCM10017668_26280</name>
</gene>
<feature type="transmembrane region" description="Helical" evidence="6">
    <location>
        <begin position="600"/>
        <end position="619"/>
    </location>
</feature>
<feature type="transmembrane region" description="Helical" evidence="6">
    <location>
        <begin position="494"/>
        <end position="514"/>
    </location>
</feature>
<evidence type="ECO:0000256" key="2">
    <source>
        <dbReference type="ARBA" id="ARBA00022692"/>
    </source>
</evidence>
<feature type="transmembrane region" description="Helical" evidence="6">
    <location>
        <begin position="430"/>
        <end position="451"/>
    </location>
</feature>
<dbReference type="Proteomes" id="UP000516373">
    <property type="component" value="Chromosome"/>
</dbReference>
<dbReference type="Gene3D" id="1.20.1720.10">
    <property type="entry name" value="Multidrug resistance protein D"/>
    <property type="match status" value="1"/>
</dbReference>
<keyword evidence="3 6" id="KW-1133">Transmembrane helix</keyword>
<feature type="transmembrane region" description="Helical" evidence="6">
    <location>
        <begin position="140"/>
        <end position="159"/>
    </location>
</feature>
<accession>A0A7G1NI92</accession>
<feature type="transmembrane region" description="Helical" evidence="6">
    <location>
        <begin position="166"/>
        <end position="189"/>
    </location>
</feature>
<dbReference type="EMBL" id="AP023439">
    <property type="protein sequence ID" value="BCL20785.1"/>
    <property type="molecule type" value="Genomic_DNA"/>
</dbReference>
<keyword evidence="4 6" id="KW-0472">Membrane</keyword>
<feature type="transmembrane region" description="Helical" evidence="6">
    <location>
        <begin position="110"/>
        <end position="134"/>
    </location>
</feature>
<feature type="transmembrane region" description="Helical" evidence="6">
    <location>
        <begin position="374"/>
        <end position="391"/>
    </location>
</feature>
<dbReference type="KEGG" id="stui:GCM10017668_26280"/>
<dbReference type="InterPro" id="IPR011701">
    <property type="entry name" value="MFS"/>
</dbReference>
<keyword evidence="2 6" id="KW-0812">Transmembrane</keyword>